<dbReference type="OrthoDB" id="5290589at2"/>
<accession>A0A1I3N614</accession>
<sequence length="99" mass="10876">MSQNDRDYTEKRDYIRMRLETQVTLNHGGQTVPALCRDLSSTGMQLEAQCQAQVGDRVSVLIPSGHDSLKGLETEAEVVRVTDLGDGRQILGLAVTSMN</sequence>
<dbReference type="SUPFAM" id="SSF141371">
    <property type="entry name" value="PilZ domain-like"/>
    <property type="match status" value="1"/>
</dbReference>
<evidence type="ECO:0000313" key="3">
    <source>
        <dbReference type="Proteomes" id="UP000183018"/>
    </source>
</evidence>
<gene>
    <name evidence="2" type="ORF">SAMN05216602_3616</name>
</gene>
<keyword evidence="3" id="KW-1185">Reference proteome</keyword>
<dbReference type="InterPro" id="IPR009875">
    <property type="entry name" value="PilZ_domain"/>
</dbReference>
<proteinExistence type="predicted"/>
<dbReference type="EMBL" id="FORC01000004">
    <property type="protein sequence ID" value="SFJ04266.1"/>
    <property type="molecule type" value="Genomic_DNA"/>
</dbReference>
<feature type="domain" description="PilZ" evidence="1">
    <location>
        <begin position="10"/>
        <end position="96"/>
    </location>
</feature>
<dbReference type="STRING" id="289370.SAMN05216602_3616"/>
<name>A0A1I3N614_9GAMM</name>
<dbReference type="AlphaFoldDB" id="A0A1I3N614"/>
<dbReference type="RefSeq" id="WP_074887217.1">
    <property type="nucleotide sequence ID" value="NZ_FORC01000004.1"/>
</dbReference>
<dbReference type="Pfam" id="PF07238">
    <property type="entry name" value="PilZ"/>
    <property type="match status" value="1"/>
</dbReference>
<organism evidence="2 3">
    <name type="scientific">Phytopseudomonas argentinensis</name>
    <dbReference type="NCBI Taxonomy" id="289370"/>
    <lineage>
        <taxon>Bacteria</taxon>
        <taxon>Pseudomonadati</taxon>
        <taxon>Pseudomonadota</taxon>
        <taxon>Gammaproteobacteria</taxon>
        <taxon>Pseudomonadales</taxon>
        <taxon>Pseudomonadaceae</taxon>
        <taxon>Phytopseudomonas</taxon>
    </lineage>
</organism>
<dbReference type="GO" id="GO:0035438">
    <property type="term" value="F:cyclic-di-GMP binding"/>
    <property type="evidence" value="ECO:0007669"/>
    <property type="project" value="InterPro"/>
</dbReference>
<protein>
    <submittedName>
        <fullName evidence="2">PilZ domain-containing protein</fullName>
    </submittedName>
</protein>
<evidence type="ECO:0000313" key="2">
    <source>
        <dbReference type="EMBL" id="SFJ04266.1"/>
    </source>
</evidence>
<dbReference type="Proteomes" id="UP000183018">
    <property type="component" value="Unassembled WGS sequence"/>
</dbReference>
<dbReference type="Gene3D" id="2.40.10.220">
    <property type="entry name" value="predicted glycosyltransferase like domains"/>
    <property type="match status" value="1"/>
</dbReference>
<evidence type="ECO:0000259" key="1">
    <source>
        <dbReference type="Pfam" id="PF07238"/>
    </source>
</evidence>
<reference evidence="3" key="1">
    <citation type="submission" date="2016-10" db="EMBL/GenBank/DDBJ databases">
        <authorList>
            <person name="Varghese N."/>
            <person name="Submissions S."/>
        </authorList>
    </citation>
    <scope>NUCLEOTIDE SEQUENCE [LARGE SCALE GENOMIC DNA]</scope>
    <source>
        <strain evidence="3">LMG 22563</strain>
    </source>
</reference>